<evidence type="ECO:0000256" key="5">
    <source>
        <dbReference type="ARBA" id="ARBA00023157"/>
    </source>
</evidence>
<comment type="cofactor">
    <cofactor evidence="8">
        <name>FAD</name>
        <dbReference type="ChEBI" id="CHEBI:57692"/>
    </cofactor>
    <text evidence="8">Binds 1 FAD per subunit.</text>
</comment>
<evidence type="ECO:0000256" key="3">
    <source>
        <dbReference type="ARBA" id="ARBA00022827"/>
    </source>
</evidence>
<gene>
    <name evidence="10" type="ORF">ST1E_0902</name>
</gene>
<keyword evidence="3 7" id="KW-0274">FAD</keyword>
<dbReference type="GO" id="GO:0019430">
    <property type="term" value="P:removal of superoxide radicals"/>
    <property type="evidence" value="ECO:0007669"/>
    <property type="project" value="UniProtKB-UniRule"/>
</dbReference>
<dbReference type="STRING" id="1208921.ST1E_0902"/>
<dbReference type="InterPro" id="IPR050097">
    <property type="entry name" value="Ferredoxin-NADP_redctase_2"/>
</dbReference>
<dbReference type="Proteomes" id="UP000011658">
    <property type="component" value="Chromosome"/>
</dbReference>
<keyword evidence="4 7" id="KW-0560">Oxidoreductase</keyword>
<evidence type="ECO:0000259" key="9">
    <source>
        <dbReference type="Pfam" id="PF07992"/>
    </source>
</evidence>
<keyword evidence="6 7" id="KW-0676">Redox-active center</keyword>
<sequence length="319" mass="35101">MNKTKKTKILIIGSGPAGYTAALYAARANLDPIIITGLNQGGQLMNTTEIENWPTTYSNISGSDLMELFLSNVKKFNTEIIIDNIINANLKKRPFILTGDSGTDYICESVIIATGSSPKKLGLDSEEEFLGKGVSYCATCDGMFYKDKNVVVIGGGNTAIEDALYLSNICRNVTLVHRHDKFRAEPILLDRINNKVSKNIISIRTFYTINKIEGTEDKLTNIVLLSSKNNSLENIATDGVFIAIGHNPNTNIFNDLMKTKEGYIITRKDDKNFQTMTSIEGIFAAGDVQDNIYRQAITSSGTGCMAALDAQRWLEKNDV</sequence>
<comment type="similarity">
    <text evidence="1 7">Belongs to the class-II pyridine nucleotide-disulfide oxidoreductase family.</text>
</comment>
<dbReference type="InterPro" id="IPR036188">
    <property type="entry name" value="FAD/NAD-bd_sf"/>
</dbReference>
<keyword evidence="5" id="KW-1015">Disulfide bond</keyword>
<comment type="catalytic activity">
    <reaction evidence="7">
        <text>[thioredoxin]-dithiol + NADP(+) = [thioredoxin]-disulfide + NADPH + H(+)</text>
        <dbReference type="Rhea" id="RHEA:20345"/>
        <dbReference type="Rhea" id="RHEA-COMP:10698"/>
        <dbReference type="Rhea" id="RHEA-COMP:10700"/>
        <dbReference type="ChEBI" id="CHEBI:15378"/>
        <dbReference type="ChEBI" id="CHEBI:29950"/>
        <dbReference type="ChEBI" id="CHEBI:50058"/>
        <dbReference type="ChEBI" id="CHEBI:57783"/>
        <dbReference type="ChEBI" id="CHEBI:58349"/>
        <dbReference type="EC" id="1.8.1.9"/>
    </reaction>
</comment>
<organism evidence="10 11">
    <name type="scientific">Candidatus Kinetoplastidibacterium galati TCC219</name>
    <dbReference type="NCBI Taxonomy" id="1208921"/>
    <lineage>
        <taxon>Bacteria</taxon>
        <taxon>Pseudomonadati</taxon>
        <taxon>Pseudomonadota</taxon>
        <taxon>Betaproteobacteria</taxon>
        <taxon>Candidatus Kinetoplastidibacterium</taxon>
    </lineage>
</organism>
<dbReference type="HOGENOM" id="CLU_031864_5_1_4"/>
<protein>
    <recommendedName>
        <fullName evidence="7">Thioredoxin reductase</fullName>
        <ecNumber evidence="7">1.8.1.9</ecNumber>
    </recommendedName>
</protein>
<reference evidence="10 11" key="1">
    <citation type="journal article" date="2013" name="Genome Biol. Evol.">
        <title>Genome evolution and phylogenomic analysis of candidatus kinetoplastibacterium, the betaproteobacterial endosymbionts of strigomonas and angomonas.</title>
        <authorList>
            <person name="Alves J.M."/>
            <person name="Serrano M.G."/>
            <person name="Maia da Silva F."/>
            <person name="Voegtly L.J."/>
            <person name="Matveyev A.V."/>
            <person name="Teixeira M.M."/>
            <person name="Camargo E.P."/>
            <person name="Buck G.A."/>
        </authorList>
    </citation>
    <scope>NUCLEOTIDE SEQUENCE [LARGE SCALE GENOMIC DNA]</scope>
    <source>
        <strain evidence="10 11">TCC219</strain>
    </source>
</reference>
<dbReference type="EC" id="1.8.1.9" evidence="7"/>
<proteinExistence type="inferred from homology"/>
<dbReference type="AlphaFoldDB" id="M1LUI8"/>
<name>M1LUI8_9PROT</name>
<evidence type="ECO:0000256" key="8">
    <source>
        <dbReference type="RuleBase" id="RU003881"/>
    </source>
</evidence>
<dbReference type="InterPro" id="IPR005982">
    <property type="entry name" value="Thioredox_Rdtase"/>
</dbReference>
<dbReference type="InterPro" id="IPR023753">
    <property type="entry name" value="FAD/NAD-binding_dom"/>
</dbReference>
<dbReference type="PANTHER" id="PTHR48105">
    <property type="entry name" value="THIOREDOXIN REDUCTASE 1-RELATED-RELATED"/>
    <property type="match status" value="1"/>
</dbReference>
<keyword evidence="8" id="KW-0521">NADP</keyword>
<dbReference type="GO" id="GO:0004791">
    <property type="term" value="F:thioredoxin-disulfide reductase (NADPH) activity"/>
    <property type="evidence" value="ECO:0007669"/>
    <property type="project" value="UniProtKB-UniRule"/>
</dbReference>
<dbReference type="PATRIC" id="fig|1208921.3.peg.509"/>
<accession>M1LUI8</accession>
<dbReference type="OrthoDB" id="9806179at2"/>
<dbReference type="PROSITE" id="PS00573">
    <property type="entry name" value="PYRIDINE_REDOX_2"/>
    <property type="match status" value="1"/>
</dbReference>
<dbReference type="Pfam" id="PF07992">
    <property type="entry name" value="Pyr_redox_2"/>
    <property type="match status" value="1"/>
</dbReference>
<keyword evidence="11" id="KW-1185">Reference proteome</keyword>
<dbReference type="PRINTS" id="PR00469">
    <property type="entry name" value="PNDRDTASEII"/>
</dbReference>
<evidence type="ECO:0000256" key="4">
    <source>
        <dbReference type="ARBA" id="ARBA00023002"/>
    </source>
</evidence>
<dbReference type="NCBIfam" id="TIGR01292">
    <property type="entry name" value="TRX_reduct"/>
    <property type="match status" value="1"/>
</dbReference>
<dbReference type="PRINTS" id="PR00368">
    <property type="entry name" value="FADPNR"/>
</dbReference>
<evidence type="ECO:0000256" key="1">
    <source>
        <dbReference type="ARBA" id="ARBA00009333"/>
    </source>
</evidence>
<dbReference type="GO" id="GO:0005737">
    <property type="term" value="C:cytoplasm"/>
    <property type="evidence" value="ECO:0007669"/>
    <property type="project" value="InterPro"/>
</dbReference>
<evidence type="ECO:0000256" key="6">
    <source>
        <dbReference type="ARBA" id="ARBA00023284"/>
    </source>
</evidence>
<dbReference type="Gene3D" id="3.50.50.60">
    <property type="entry name" value="FAD/NAD(P)-binding domain"/>
    <property type="match status" value="2"/>
</dbReference>
<evidence type="ECO:0000256" key="7">
    <source>
        <dbReference type="RuleBase" id="RU003880"/>
    </source>
</evidence>
<dbReference type="InterPro" id="IPR008255">
    <property type="entry name" value="Pyr_nucl-diS_OxRdtase_2_AS"/>
</dbReference>
<dbReference type="KEGG" id="kga:ST1E_0902"/>
<dbReference type="RefSeq" id="WP_015389706.1">
    <property type="nucleotide sequence ID" value="NC_020284.1"/>
</dbReference>
<evidence type="ECO:0000256" key="2">
    <source>
        <dbReference type="ARBA" id="ARBA00022630"/>
    </source>
</evidence>
<dbReference type="SUPFAM" id="SSF51905">
    <property type="entry name" value="FAD/NAD(P)-binding domain"/>
    <property type="match status" value="1"/>
</dbReference>
<comment type="subunit">
    <text evidence="7">Homodimer.</text>
</comment>
<evidence type="ECO:0000313" key="11">
    <source>
        <dbReference type="Proteomes" id="UP000011658"/>
    </source>
</evidence>
<dbReference type="eggNOG" id="COG0492">
    <property type="taxonomic scope" value="Bacteria"/>
</dbReference>
<feature type="domain" description="FAD/NAD(P)-binding" evidence="9">
    <location>
        <begin position="8"/>
        <end position="302"/>
    </location>
</feature>
<keyword evidence="2 7" id="KW-0285">Flavoprotein</keyword>
<dbReference type="EMBL" id="CP003806">
    <property type="protein sequence ID" value="AGF49222.1"/>
    <property type="molecule type" value="Genomic_DNA"/>
</dbReference>
<evidence type="ECO:0000313" key="10">
    <source>
        <dbReference type="EMBL" id="AGF49222.1"/>
    </source>
</evidence>